<keyword evidence="12" id="KW-1185">Reference proteome</keyword>
<comment type="caution">
    <text evidence="11">The sequence shown here is derived from an EMBL/GenBank/DDBJ whole genome shotgun (WGS) entry which is preliminary data.</text>
</comment>
<dbReference type="PROSITE" id="PS50188">
    <property type="entry name" value="B302_SPRY"/>
    <property type="match status" value="1"/>
</dbReference>
<dbReference type="InterPro" id="IPR018957">
    <property type="entry name" value="Znf_C3HC4_RING-type"/>
</dbReference>
<dbReference type="GO" id="GO:0008270">
    <property type="term" value="F:zinc ion binding"/>
    <property type="evidence" value="ECO:0007669"/>
    <property type="project" value="UniProtKB-KW"/>
</dbReference>
<dbReference type="InterPro" id="IPR013320">
    <property type="entry name" value="ConA-like_dom_sf"/>
</dbReference>
<accession>A0AAW0PQZ2</accession>
<dbReference type="SMART" id="SM00449">
    <property type="entry name" value="SPRY"/>
    <property type="match status" value="1"/>
</dbReference>
<feature type="coiled-coil region" evidence="6">
    <location>
        <begin position="207"/>
        <end position="252"/>
    </location>
</feature>
<feature type="compositionally biased region" description="Low complexity" evidence="7">
    <location>
        <begin position="501"/>
        <end position="516"/>
    </location>
</feature>
<feature type="domain" description="RING-type" evidence="8">
    <location>
        <begin position="607"/>
        <end position="635"/>
    </location>
</feature>
<evidence type="ECO:0000256" key="4">
    <source>
        <dbReference type="ARBA" id="ARBA00022833"/>
    </source>
</evidence>
<sequence>MVSRLEKDLTCSICHDLFKHPVVLSCSHSFCKVCLENWWKDKPIKTCPVCKRRSSKDHPPLSLVLKNLVQTFTEQRDQAAAEQRDQAADEPLCSFHSEKLRLFCLNHQQPVCLVCRDSRTHKDHKFSPIEEAALDQREQLQTSIKPLQDKLKTERLLLSDSLLTLSVQVLTERKEQFKDSAAHITAQTQQTEKQIRDQFEKLHQFLLEEEQSRMKALREEEQQKTQNMKDKIVAVSREIETVSKTIAEAEEQLRASDSSFLQQYKTIVERVQRCPLVEEIKVEHGALIDQAKHLDNLGFNIWKNMKRLVQFYPVTLDPNTAGLIIIILLFYLYSTFHTQATQSAEVTQATQSAEVTQATQSAEVTQATQSAEVFRSGTHSWDVEVGDNKGWVVGVGGSVQRGEKTEIGGWFISFEENKYFAFSYPDTLKPLSVKSLQRVRVNLDFDRGTLTFSDPDTNTDLHTFTETFTDGLVPVSYTLDKIPLKILPKNITFLPRSLVDTPSGSGKEKSGTSSPELSPKVSQGVDKPAIKEYSTTTCSYLQAILISATGGSLNRVCVNVLLCRCVPERLKDAVLLHRRQLGRQNGFQAGGGLDLFHLPRSLQRSSVLSCSHSFCKVCLENWWKDKPIKTCPVCKRRSKRSSSEKFPPLNLALKNLVQTFTEQRDQAAAEPLCSLHSEKLRLFCLDHQQPVCLVCRDSRTHKDHRFSPIEEAALDQREQLQTSIKPLQDKLKTERLLLSDSLLTLSVQVLTERKELFKDSAAHITAQTQQTEKQIRDQFEKLHQFLLEEEQSRMKALREEEQQKTQNMKDKIVAVSREIETVSKTIAEAEEQLRASDSSFLLQYKTIVERVQRSPWWRR</sequence>
<dbReference type="Proteomes" id="UP001460270">
    <property type="component" value="Unassembled WGS sequence"/>
</dbReference>
<evidence type="ECO:0000256" key="3">
    <source>
        <dbReference type="ARBA" id="ARBA00022771"/>
    </source>
</evidence>
<organism evidence="11 12">
    <name type="scientific">Mugilogobius chulae</name>
    <name type="common">yellowstripe goby</name>
    <dbReference type="NCBI Taxonomy" id="88201"/>
    <lineage>
        <taxon>Eukaryota</taxon>
        <taxon>Metazoa</taxon>
        <taxon>Chordata</taxon>
        <taxon>Craniata</taxon>
        <taxon>Vertebrata</taxon>
        <taxon>Euteleostomi</taxon>
        <taxon>Actinopterygii</taxon>
        <taxon>Neopterygii</taxon>
        <taxon>Teleostei</taxon>
        <taxon>Neoteleostei</taxon>
        <taxon>Acanthomorphata</taxon>
        <taxon>Gobiaria</taxon>
        <taxon>Gobiiformes</taxon>
        <taxon>Gobioidei</taxon>
        <taxon>Gobiidae</taxon>
        <taxon>Gobionellinae</taxon>
        <taxon>Mugilogobius</taxon>
    </lineage>
</organism>
<dbReference type="Gene3D" id="2.60.120.920">
    <property type="match status" value="1"/>
</dbReference>
<dbReference type="SMART" id="SM00336">
    <property type="entry name" value="BBOX"/>
    <property type="match status" value="2"/>
</dbReference>
<dbReference type="Pfam" id="PF00643">
    <property type="entry name" value="zf-B_box"/>
    <property type="match status" value="2"/>
</dbReference>
<keyword evidence="2" id="KW-0479">Metal-binding</keyword>
<feature type="domain" description="B box-type" evidence="9">
    <location>
        <begin position="88"/>
        <end position="129"/>
    </location>
</feature>
<dbReference type="SMART" id="SM00184">
    <property type="entry name" value="RING"/>
    <property type="match status" value="2"/>
</dbReference>
<dbReference type="InterPro" id="IPR003877">
    <property type="entry name" value="SPRY_dom"/>
</dbReference>
<evidence type="ECO:0000313" key="11">
    <source>
        <dbReference type="EMBL" id="KAK7938268.1"/>
    </source>
</evidence>
<dbReference type="InterPro" id="IPR050143">
    <property type="entry name" value="TRIM/RBCC"/>
</dbReference>
<feature type="domain" description="B30.2/SPRY" evidence="10">
    <location>
        <begin position="294"/>
        <end position="493"/>
    </location>
</feature>
<proteinExistence type="inferred from homology"/>
<dbReference type="InterPro" id="IPR001870">
    <property type="entry name" value="B30.2/SPRY"/>
</dbReference>
<dbReference type="EMBL" id="JBBPFD010000002">
    <property type="protein sequence ID" value="KAK7938268.1"/>
    <property type="molecule type" value="Genomic_DNA"/>
</dbReference>
<dbReference type="PROSITE" id="PS00518">
    <property type="entry name" value="ZF_RING_1"/>
    <property type="match status" value="2"/>
</dbReference>
<reference evidence="12" key="1">
    <citation type="submission" date="2024-04" db="EMBL/GenBank/DDBJ databases">
        <title>Salinicola lusitanus LLJ914,a marine bacterium isolated from the Okinawa Trough.</title>
        <authorList>
            <person name="Li J."/>
        </authorList>
    </citation>
    <scope>NUCLEOTIDE SEQUENCE [LARGE SCALE GENOMIC DNA]</scope>
</reference>
<evidence type="ECO:0000256" key="5">
    <source>
        <dbReference type="PROSITE-ProRule" id="PRU00024"/>
    </source>
</evidence>
<keyword evidence="4" id="KW-0862">Zinc</keyword>
<feature type="region of interest" description="Disordered" evidence="7">
    <location>
        <begin position="501"/>
        <end position="523"/>
    </location>
</feature>
<dbReference type="Gene3D" id="3.30.40.10">
    <property type="entry name" value="Zinc/RING finger domain, C3HC4 (zinc finger)"/>
    <property type="match status" value="2"/>
</dbReference>
<evidence type="ECO:0000313" key="12">
    <source>
        <dbReference type="Proteomes" id="UP001460270"/>
    </source>
</evidence>
<protein>
    <submittedName>
        <fullName evidence="11">Uncharacterized protein</fullName>
    </submittedName>
</protein>
<feature type="coiled-coil region" evidence="6">
    <location>
        <begin position="787"/>
        <end position="832"/>
    </location>
</feature>
<evidence type="ECO:0000256" key="6">
    <source>
        <dbReference type="SAM" id="Coils"/>
    </source>
</evidence>
<dbReference type="SUPFAM" id="SSF57850">
    <property type="entry name" value="RING/U-box"/>
    <property type="match status" value="2"/>
</dbReference>
<dbReference type="InterPro" id="IPR017907">
    <property type="entry name" value="Znf_RING_CS"/>
</dbReference>
<dbReference type="PROSITE" id="PS50089">
    <property type="entry name" value="ZF_RING_2"/>
    <property type="match status" value="2"/>
</dbReference>
<feature type="domain" description="RING-type" evidence="8">
    <location>
        <begin position="11"/>
        <end position="51"/>
    </location>
</feature>
<evidence type="ECO:0000256" key="1">
    <source>
        <dbReference type="ARBA" id="ARBA00008518"/>
    </source>
</evidence>
<evidence type="ECO:0000256" key="7">
    <source>
        <dbReference type="SAM" id="MobiDB-lite"/>
    </source>
</evidence>
<keyword evidence="3 5" id="KW-0863">Zinc-finger</keyword>
<dbReference type="InterPro" id="IPR000315">
    <property type="entry name" value="Znf_B-box"/>
</dbReference>
<evidence type="ECO:0000256" key="2">
    <source>
        <dbReference type="ARBA" id="ARBA00022723"/>
    </source>
</evidence>
<evidence type="ECO:0000259" key="9">
    <source>
        <dbReference type="PROSITE" id="PS50119"/>
    </source>
</evidence>
<dbReference type="SUPFAM" id="SSF49899">
    <property type="entry name" value="Concanavalin A-like lectins/glucanases"/>
    <property type="match status" value="1"/>
</dbReference>
<evidence type="ECO:0000259" key="8">
    <source>
        <dbReference type="PROSITE" id="PS50089"/>
    </source>
</evidence>
<feature type="domain" description="B box-type" evidence="9">
    <location>
        <begin position="668"/>
        <end position="709"/>
    </location>
</feature>
<dbReference type="Gene3D" id="3.30.160.60">
    <property type="entry name" value="Classic Zinc Finger"/>
    <property type="match status" value="2"/>
</dbReference>
<dbReference type="PANTHER" id="PTHR24103">
    <property type="entry name" value="E3 UBIQUITIN-PROTEIN LIGASE TRIM"/>
    <property type="match status" value="1"/>
</dbReference>
<dbReference type="InterPro" id="IPR001841">
    <property type="entry name" value="Znf_RING"/>
</dbReference>
<dbReference type="Pfam" id="PF00622">
    <property type="entry name" value="SPRY"/>
    <property type="match status" value="1"/>
</dbReference>
<dbReference type="AlphaFoldDB" id="A0AAW0PQZ2"/>
<dbReference type="InterPro" id="IPR043136">
    <property type="entry name" value="B30.2/SPRY_sf"/>
</dbReference>
<dbReference type="SUPFAM" id="SSF57845">
    <property type="entry name" value="B-box zinc-binding domain"/>
    <property type="match status" value="2"/>
</dbReference>
<comment type="similarity">
    <text evidence="1">Belongs to the TRIM/RBCC family.</text>
</comment>
<keyword evidence="6" id="KW-0175">Coiled coil</keyword>
<name>A0AAW0PQZ2_9GOBI</name>
<dbReference type="PROSITE" id="PS50119">
    <property type="entry name" value="ZF_BBOX"/>
    <property type="match status" value="2"/>
</dbReference>
<dbReference type="Pfam" id="PF00097">
    <property type="entry name" value="zf-C3HC4"/>
    <property type="match status" value="2"/>
</dbReference>
<dbReference type="InterPro" id="IPR013083">
    <property type="entry name" value="Znf_RING/FYVE/PHD"/>
</dbReference>
<evidence type="ECO:0000259" key="10">
    <source>
        <dbReference type="PROSITE" id="PS50188"/>
    </source>
</evidence>
<gene>
    <name evidence="11" type="ORF">WMY93_001594</name>
</gene>